<dbReference type="NCBIfam" id="NF045659">
    <property type="entry name" value="DiMArgaseDdahMtb"/>
    <property type="match status" value="1"/>
</dbReference>
<dbReference type="PANTHER" id="PTHR12737">
    <property type="entry name" value="DIMETHYLARGININE DIMETHYLAMINOHYDROLASE"/>
    <property type="match status" value="1"/>
</dbReference>
<dbReference type="Pfam" id="PF19420">
    <property type="entry name" value="DDAH_eukar"/>
    <property type="match status" value="1"/>
</dbReference>
<dbReference type="GO" id="GO:0000052">
    <property type="term" value="P:citrulline metabolic process"/>
    <property type="evidence" value="ECO:0007669"/>
    <property type="project" value="TreeGrafter"/>
</dbReference>
<evidence type="ECO:0000256" key="2">
    <source>
        <dbReference type="ARBA" id="ARBA00022801"/>
    </source>
</evidence>
<dbReference type="PANTHER" id="PTHR12737:SF9">
    <property type="entry name" value="DIMETHYLARGININASE"/>
    <property type="match status" value="1"/>
</dbReference>
<reference evidence="5" key="1">
    <citation type="submission" date="2023-03" db="EMBL/GenBank/DDBJ databases">
        <title>Actinoallomurus iriomotensis NBRC 103684.</title>
        <authorList>
            <person name="Ichikawa N."/>
            <person name="Sato H."/>
            <person name="Tonouchi N."/>
        </authorList>
    </citation>
    <scope>NUCLEOTIDE SEQUENCE</scope>
    <source>
        <strain evidence="5">NBRC 103684</strain>
    </source>
</reference>
<evidence type="ECO:0000256" key="3">
    <source>
        <dbReference type="PIRSR" id="PIRSR633199-1"/>
    </source>
</evidence>
<dbReference type="SUPFAM" id="SSF55909">
    <property type="entry name" value="Pentein"/>
    <property type="match status" value="1"/>
</dbReference>
<dbReference type="AlphaFoldDB" id="A0A9W6S098"/>
<dbReference type="GO" id="GO:0006525">
    <property type="term" value="P:arginine metabolic process"/>
    <property type="evidence" value="ECO:0007669"/>
    <property type="project" value="TreeGrafter"/>
</dbReference>
<organism evidence="5 6">
    <name type="scientific">Actinoallomurus iriomotensis</name>
    <dbReference type="NCBI Taxonomy" id="478107"/>
    <lineage>
        <taxon>Bacteria</taxon>
        <taxon>Bacillati</taxon>
        <taxon>Actinomycetota</taxon>
        <taxon>Actinomycetes</taxon>
        <taxon>Streptosporangiales</taxon>
        <taxon>Thermomonosporaceae</taxon>
        <taxon>Actinoallomurus</taxon>
    </lineage>
</organism>
<dbReference type="RefSeq" id="WP_285570745.1">
    <property type="nucleotide sequence ID" value="NZ_BSTK01000003.1"/>
</dbReference>
<dbReference type="InterPro" id="IPR033199">
    <property type="entry name" value="DDAH-like"/>
</dbReference>
<keyword evidence="6" id="KW-1185">Reference proteome</keyword>
<evidence type="ECO:0000313" key="5">
    <source>
        <dbReference type="EMBL" id="GLY84749.1"/>
    </source>
</evidence>
<sequence length="291" mass="32242">MTMQVFARDPAGIAPETTGRPPALSGRPARTYLMCPPAHFAVEYAINPWMDPSTPIDRDRAMAEWERLRATYVSLGHTVHLLEPVEHLPDMVFAANGATVVGGMVMGARFRHPERDGEAEAHRRWFESHGYPRYTPAVHVNEGEGDYVYAYRAIVAGHGFRTDPLAHNELHDAFGLPVVSVALVDPRFYHLDTALCVIDSFTAAYYPGAFDDDGLLKIKTLFPELIEATEEDALAFGLNAVSDGRHVVVPHDAVHLRAELTQRDYDVIPVEMTELRKAGGGPKCCTLELRP</sequence>
<dbReference type="EMBL" id="BSTK01000003">
    <property type="protein sequence ID" value="GLY84749.1"/>
    <property type="molecule type" value="Genomic_DNA"/>
</dbReference>
<dbReference type="GO" id="GO:0045429">
    <property type="term" value="P:positive regulation of nitric oxide biosynthetic process"/>
    <property type="evidence" value="ECO:0007669"/>
    <property type="project" value="TreeGrafter"/>
</dbReference>
<dbReference type="GO" id="GO:0016403">
    <property type="term" value="F:dimethylargininase activity"/>
    <property type="evidence" value="ECO:0007669"/>
    <property type="project" value="TreeGrafter"/>
</dbReference>
<dbReference type="Proteomes" id="UP001165074">
    <property type="component" value="Unassembled WGS sequence"/>
</dbReference>
<comment type="similarity">
    <text evidence="1">Belongs to the DDAH family.</text>
</comment>
<evidence type="ECO:0000256" key="1">
    <source>
        <dbReference type="ARBA" id="ARBA00008532"/>
    </source>
</evidence>
<proteinExistence type="inferred from homology"/>
<protein>
    <submittedName>
        <fullName evidence="5">Amidinotransferase</fullName>
    </submittedName>
</protein>
<dbReference type="Gene3D" id="3.75.10.10">
    <property type="entry name" value="L-arginine/glycine Amidinotransferase, Chain A"/>
    <property type="match status" value="1"/>
</dbReference>
<feature type="active site" description="Proton donor" evidence="3">
    <location>
        <position position="190"/>
    </location>
</feature>
<accession>A0A9W6S098</accession>
<feature type="active site" description="Nucleophile" evidence="3">
    <location>
        <position position="284"/>
    </location>
</feature>
<name>A0A9W6S098_9ACTN</name>
<feature type="region of interest" description="Disordered" evidence="4">
    <location>
        <begin position="1"/>
        <end position="25"/>
    </location>
</feature>
<evidence type="ECO:0000313" key="6">
    <source>
        <dbReference type="Proteomes" id="UP001165074"/>
    </source>
</evidence>
<evidence type="ECO:0000256" key="4">
    <source>
        <dbReference type="SAM" id="MobiDB-lite"/>
    </source>
</evidence>
<comment type="caution">
    <text evidence="5">The sequence shown here is derived from an EMBL/GenBank/DDBJ whole genome shotgun (WGS) entry which is preliminary data.</text>
</comment>
<gene>
    <name evidence="5" type="ORF">Airi02_026780</name>
</gene>
<keyword evidence="2" id="KW-0378">Hydrolase</keyword>
<dbReference type="GO" id="GO:0016597">
    <property type="term" value="F:amino acid binding"/>
    <property type="evidence" value="ECO:0007669"/>
    <property type="project" value="TreeGrafter"/>
</dbReference>